<dbReference type="GeneID" id="19398785"/>
<feature type="compositionally biased region" description="Polar residues" evidence="1">
    <location>
        <begin position="1"/>
        <end position="20"/>
    </location>
</feature>
<reference evidence="2 3" key="1">
    <citation type="journal article" date="2012" name="PLoS Pathog.">
        <title>Diverse lifestyles and strategies of plant pathogenesis encoded in the genomes of eighteen Dothideomycetes fungi.</title>
        <authorList>
            <person name="Ohm R.A."/>
            <person name="Feau N."/>
            <person name="Henrissat B."/>
            <person name="Schoch C.L."/>
            <person name="Horwitz B.A."/>
            <person name="Barry K.W."/>
            <person name="Condon B.J."/>
            <person name="Copeland A.C."/>
            <person name="Dhillon B."/>
            <person name="Glaser F."/>
            <person name="Hesse C.N."/>
            <person name="Kosti I."/>
            <person name="LaButti K."/>
            <person name="Lindquist E.A."/>
            <person name="Lucas S."/>
            <person name="Salamov A.A."/>
            <person name="Bradshaw R.E."/>
            <person name="Ciuffetti L."/>
            <person name="Hamelin R.C."/>
            <person name="Kema G.H.J."/>
            <person name="Lawrence C."/>
            <person name="Scott J.A."/>
            <person name="Spatafora J.W."/>
            <person name="Turgeon B.G."/>
            <person name="de Wit P.J.G.M."/>
            <person name="Zhong S."/>
            <person name="Goodwin S.B."/>
            <person name="Grigoriev I.V."/>
        </authorList>
    </citation>
    <scope>NUCLEOTIDE SEQUENCE [LARGE SCALE GENOMIC DNA]</scope>
    <source>
        <strain evidence="3">28A</strain>
    </source>
</reference>
<evidence type="ECO:0000256" key="1">
    <source>
        <dbReference type="SAM" id="MobiDB-lite"/>
    </source>
</evidence>
<dbReference type="HOGENOM" id="CLU_1960937_0_0_1"/>
<dbReference type="RefSeq" id="XP_008027224.1">
    <property type="nucleotide sequence ID" value="XM_008029033.1"/>
</dbReference>
<dbReference type="AlphaFoldDB" id="R0IHK9"/>
<organism evidence="2 3">
    <name type="scientific">Exserohilum turcicum (strain 28A)</name>
    <name type="common">Northern leaf blight fungus</name>
    <name type="synonym">Setosphaeria turcica</name>
    <dbReference type="NCBI Taxonomy" id="671987"/>
    <lineage>
        <taxon>Eukaryota</taxon>
        <taxon>Fungi</taxon>
        <taxon>Dikarya</taxon>
        <taxon>Ascomycota</taxon>
        <taxon>Pezizomycotina</taxon>
        <taxon>Dothideomycetes</taxon>
        <taxon>Pleosporomycetidae</taxon>
        <taxon>Pleosporales</taxon>
        <taxon>Pleosporineae</taxon>
        <taxon>Pleosporaceae</taxon>
        <taxon>Exserohilum</taxon>
    </lineage>
</organism>
<sequence>MSCPAQSSPDRVMNSPSPNYTRADRAAPSQRAPLCCVVSPACDDASYPNLPCPRRYTRQYHVETAIGTSKYEARKRCLDLDGYAACVCVCVCDVMGLCLKYSMFHVPAYLHTLAIQLSMEEIFTATWQ</sequence>
<feature type="region of interest" description="Disordered" evidence="1">
    <location>
        <begin position="1"/>
        <end position="30"/>
    </location>
</feature>
<protein>
    <submittedName>
        <fullName evidence="2">Uncharacterized protein</fullName>
    </submittedName>
</protein>
<dbReference type="Proteomes" id="UP000016935">
    <property type="component" value="Unassembled WGS sequence"/>
</dbReference>
<evidence type="ECO:0000313" key="3">
    <source>
        <dbReference type="Proteomes" id="UP000016935"/>
    </source>
</evidence>
<proteinExistence type="predicted"/>
<name>R0IHK9_EXST2</name>
<dbReference type="EMBL" id="KB908703">
    <property type="protein sequence ID" value="EOA84635.1"/>
    <property type="molecule type" value="Genomic_DNA"/>
</dbReference>
<gene>
    <name evidence="2" type="ORF">SETTUDRAFT_163523</name>
</gene>
<accession>R0IHK9</accession>
<keyword evidence="3" id="KW-1185">Reference proteome</keyword>
<reference evidence="2 3" key="2">
    <citation type="journal article" date="2013" name="PLoS Genet.">
        <title>Comparative genome structure, secondary metabolite, and effector coding capacity across Cochliobolus pathogens.</title>
        <authorList>
            <person name="Condon B.J."/>
            <person name="Leng Y."/>
            <person name="Wu D."/>
            <person name="Bushley K.E."/>
            <person name="Ohm R.A."/>
            <person name="Otillar R."/>
            <person name="Martin J."/>
            <person name="Schackwitz W."/>
            <person name="Grimwood J."/>
            <person name="MohdZainudin N."/>
            <person name="Xue C."/>
            <person name="Wang R."/>
            <person name="Manning V.A."/>
            <person name="Dhillon B."/>
            <person name="Tu Z.J."/>
            <person name="Steffenson B.J."/>
            <person name="Salamov A."/>
            <person name="Sun H."/>
            <person name="Lowry S."/>
            <person name="LaButti K."/>
            <person name="Han J."/>
            <person name="Copeland A."/>
            <person name="Lindquist E."/>
            <person name="Barry K."/>
            <person name="Schmutz J."/>
            <person name="Baker S.E."/>
            <person name="Ciuffetti L.M."/>
            <person name="Grigoriev I.V."/>
            <person name="Zhong S."/>
            <person name="Turgeon B.G."/>
        </authorList>
    </citation>
    <scope>NUCLEOTIDE SEQUENCE [LARGE SCALE GENOMIC DNA]</scope>
    <source>
        <strain evidence="3">28A</strain>
    </source>
</reference>
<evidence type="ECO:0000313" key="2">
    <source>
        <dbReference type="EMBL" id="EOA84635.1"/>
    </source>
</evidence>